<gene>
    <name evidence="2" type="ordered locus">MYSTI_03628</name>
</gene>
<reference evidence="2 3" key="1">
    <citation type="journal article" date="2013" name="Genome Announc.">
        <title>Complete genome sequence of Myxococcus stipitatus strain DSM 14675, a fruiting myxobacterium.</title>
        <authorList>
            <person name="Huntley S."/>
            <person name="Kneip S."/>
            <person name="Treuner-Lange A."/>
            <person name="Sogaard-Andersen L."/>
        </authorList>
    </citation>
    <scope>NUCLEOTIDE SEQUENCE [LARGE SCALE GENOMIC DNA]</scope>
    <source>
        <strain evidence="3">DSM 14675 / JCM 12634 / Mx s8</strain>
    </source>
</reference>
<proteinExistence type="predicted"/>
<dbReference type="InterPro" id="IPR016181">
    <property type="entry name" value="Acyl_CoA_acyltransferase"/>
</dbReference>
<dbReference type="PATRIC" id="fig|1278073.3.peg.3688"/>
<dbReference type="KEGG" id="msd:MYSTI_03628"/>
<sequence length="212" mass="23623">MFEIREDVPLAECANVLAQAFANEPGMRWVCGANRDISRRWFTATLTLNDSRPGARRYAVTRGDEVLAVAIVSPAAPPPRLFQQLRWMAAVGSACGWQCVRRTLRYLELTEPLKPAGMWTLEFIGVAEGARGQGLTRVLLSRIEADLPEHSLFLTTADPRNVPMYKHLGFAVEKTLELESLAVSAMSRIPRLILERGHISAETVARPRPRFG</sequence>
<keyword evidence="3" id="KW-1185">Reference proteome</keyword>
<protein>
    <recommendedName>
        <fullName evidence="1">N-acetyltransferase domain-containing protein</fullName>
    </recommendedName>
</protein>
<dbReference type="GO" id="GO:0016747">
    <property type="term" value="F:acyltransferase activity, transferring groups other than amino-acyl groups"/>
    <property type="evidence" value="ECO:0007669"/>
    <property type="project" value="InterPro"/>
</dbReference>
<evidence type="ECO:0000259" key="1">
    <source>
        <dbReference type="Pfam" id="PF00583"/>
    </source>
</evidence>
<dbReference type="PANTHER" id="PTHR42791">
    <property type="entry name" value="GNAT FAMILY ACETYLTRANSFERASE"/>
    <property type="match status" value="1"/>
</dbReference>
<dbReference type="OrthoDB" id="7057833at2"/>
<dbReference type="Gene3D" id="3.40.630.30">
    <property type="match status" value="1"/>
</dbReference>
<name>L7UET4_MYXSD</name>
<dbReference type="InterPro" id="IPR052523">
    <property type="entry name" value="Trichothecene_AcTrans"/>
</dbReference>
<dbReference type="Pfam" id="PF00583">
    <property type="entry name" value="Acetyltransf_1"/>
    <property type="match status" value="1"/>
</dbReference>
<dbReference type="HOGENOM" id="CLU_1298670_0_0_7"/>
<evidence type="ECO:0000313" key="2">
    <source>
        <dbReference type="EMBL" id="AGC44934.1"/>
    </source>
</evidence>
<dbReference type="Proteomes" id="UP000011131">
    <property type="component" value="Chromosome"/>
</dbReference>
<feature type="domain" description="N-acetyltransferase" evidence="1">
    <location>
        <begin position="111"/>
        <end position="170"/>
    </location>
</feature>
<dbReference type="STRING" id="1278073.MYSTI_03628"/>
<dbReference type="RefSeq" id="WP_015349194.1">
    <property type="nucleotide sequence ID" value="NC_020126.1"/>
</dbReference>
<evidence type="ECO:0000313" key="3">
    <source>
        <dbReference type="Proteomes" id="UP000011131"/>
    </source>
</evidence>
<accession>L7UET4</accession>
<dbReference type="AlphaFoldDB" id="L7UET4"/>
<dbReference type="SUPFAM" id="SSF55729">
    <property type="entry name" value="Acyl-CoA N-acyltransferases (Nat)"/>
    <property type="match status" value="1"/>
</dbReference>
<dbReference type="InterPro" id="IPR000182">
    <property type="entry name" value="GNAT_dom"/>
</dbReference>
<dbReference type="PANTHER" id="PTHR42791:SF1">
    <property type="entry name" value="N-ACETYLTRANSFERASE DOMAIN-CONTAINING PROTEIN"/>
    <property type="match status" value="1"/>
</dbReference>
<dbReference type="EMBL" id="CP004025">
    <property type="protein sequence ID" value="AGC44934.1"/>
    <property type="molecule type" value="Genomic_DNA"/>
</dbReference>
<organism evidence="2 3">
    <name type="scientific">Myxococcus stipitatus (strain DSM 14675 / JCM 12634 / Mx s8)</name>
    <dbReference type="NCBI Taxonomy" id="1278073"/>
    <lineage>
        <taxon>Bacteria</taxon>
        <taxon>Pseudomonadati</taxon>
        <taxon>Myxococcota</taxon>
        <taxon>Myxococcia</taxon>
        <taxon>Myxococcales</taxon>
        <taxon>Cystobacterineae</taxon>
        <taxon>Myxococcaceae</taxon>
        <taxon>Myxococcus</taxon>
    </lineage>
</organism>